<feature type="non-terminal residue" evidence="1">
    <location>
        <position position="76"/>
    </location>
</feature>
<sequence>MTHTQSIFVTRARDTYAGAARGRMSAFPRVARRARNRNGRRGPPLSYWPAISDGWRWNVSVCFICATADADWPDAA</sequence>
<keyword evidence="2" id="KW-1185">Reference proteome</keyword>
<accession>A0ABN8IIU3</accession>
<proteinExistence type="predicted"/>
<evidence type="ECO:0000313" key="1">
    <source>
        <dbReference type="EMBL" id="CAH2059057.1"/>
    </source>
</evidence>
<dbReference type="EMBL" id="OW152838">
    <property type="protein sequence ID" value="CAH2059057.1"/>
    <property type="molecule type" value="Genomic_DNA"/>
</dbReference>
<evidence type="ECO:0000313" key="2">
    <source>
        <dbReference type="Proteomes" id="UP000837857"/>
    </source>
</evidence>
<reference evidence="1" key="1">
    <citation type="submission" date="2022-03" db="EMBL/GenBank/DDBJ databases">
        <authorList>
            <person name="Martin H S."/>
        </authorList>
    </citation>
    <scope>NUCLEOTIDE SEQUENCE</scope>
</reference>
<dbReference type="Proteomes" id="UP000837857">
    <property type="component" value="Chromosome 26"/>
</dbReference>
<gene>
    <name evidence="1" type="ORF">IPOD504_LOCUS10698</name>
</gene>
<organism evidence="1 2">
    <name type="scientific">Iphiclides podalirius</name>
    <name type="common">scarce swallowtail</name>
    <dbReference type="NCBI Taxonomy" id="110791"/>
    <lineage>
        <taxon>Eukaryota</taxon>
        <taxon>Metazoa</taxon>
        <taxon>Ecdysozoa</taxon>
        <taxon>Arthropoda</taxon>
        <taxon>Hexapoda</taxon>
        <taxon>Insecta</taxon>
        <taxon>Pterygota</taxon>
        <taxon>Neoptera</taxon>
        <taxon>Endopterygota</taxon>
        <taxon>Lepidoptera</taxon>
        <taxon>Glossata</taxon>
        <taxon>Ditrysia</taxon>
        <taxon>Papilionoidea</taxon>
        <taxon>Papilionidae</taxon>
        <taxon>Papilioninae</taxon>
        <taxon>Iphiclides</taxon>
    </lineage>
</organism>
<name>A0ABN8IIU3_9NEOP</name>
<protein>
    <submittedName>
        <fullName evidence="1">Uncharacterized protein</fullName>
    </submittedName>
</protein>